<dbReference type="GO" id="GO:0006955">
    <property type="term" value="P:immune response"/>
    <property type="evidence" value="ECO:0007669"/>
    <property type="project" value="TreeGrafter"/>
</dbReference>
<dbReference type="InterPro" id="IPR011162">
    <property type="entry name" value="MHC_I/II-like_Ag-recog"/>
</dbReference>
<dbReference type="InterPro" id="IPR003597">
    <property type="entry name" value="Ig_C1-set"/>
</dbReference>
<dbReference type="InterPro" id="IPR037055">
    <property type="entry name" value="MHC_I-like_Ag-recog_sf"/>
</dbReference>
<reference evidence="3" key="2">
    <citation type="submission" date="2025-09" db="UniProtKB">
        <authorList>
            <consortium name="Ensembl"/>
        </authorList>
    </citation>
    <scope>IDENTIFICATION</scope>
</reference>
<accession>A0A3B3YJG8</accession>
<protein>
    <recommendedName>
        <fullName evidence="2">Ig-like domain-containing protein</fullName>
    </recommendedName>
</protein>
<dbReference type="InterPro" id="IPR007110">
    <property type="entry name" value="Ig-like_dom"/>
</dbReference>
<evidence type="ECO:0000313" key="3">
    <source>
        <dbReference type="Ensembl" id="ENSPMEP00000027472.1"/>
    </source>
</evidence>
<organism evidence="3 4">
    <name type="scientific">Poecilia mexicana</name>
    <dbReference type="NCBI Taxonomy" id="48701"/>
    <lineage>
        <taxon>Eukaryota</taxon>
        <taxon>Metazoa</taxon>
        <taxon>Chordata</taxon>
        <taxon>Craniata</taxon>
        <taxon>Vertebrata</taxon>
        <taxon>Euteleostomi</taxon>
        <taxon>Actinopterygii</taxon>
        <taxon>Neopterygii</taxon>
        <taxon>Teleostei</taxon>
        <taxon>Neoteleostei</taxon>
        <taxon>Acanthomorphata</taxon>
        <taxon>Ovalentaria</taxon>
        <taxon>Atherinomorphae</taxon>
        <taxon>Cyprinodontiformes</taxon>
        <taxon>Poeciliidae</taxon>
        <taxon>Poeciliinae</taxon>
        <taxon>Poecilia</taxon>
    </lineage>
</organism>
<name>A0A3B3YJG8_9TELE</name>
<dbReference type="InterPro" id="IPR050208">
    <property type="entry name" value="MHC_class-I_related"/>
</dbReference>
<dbReference type="PANTHER" id="PTHR16675:SF237">
    <property type="entry name" value="MHC CLASS I ANTIGEN TRANSCRIPT VARIANT 1-RELATED"/>
    <property type="match status" value="1"/>
</dbReference>
<dbReference type="Gene3D" id="2.60.40.10">
    <property type="entry name" value="Immunoglobulins"/>
    <property type="match status" value="1"/>
</dbReference>
<dbReference type="Proteomes" id="UP000261480">
    <property type="component" value="Unplaced"/>
</dbReference>
<dbReference type="GO" id="GO:0005615">
    <property type="term" value="C:extracellular space"/>
    <property type="evidence" value="ECO:0007669"/>
    <property type="project" value="TreeGrafter"/>
</dbReference>
<dbReference type="STRING" id="48701.ENSPMEP00000027472"/>
<evidence type="ECO:0000259" key="2">
    <source>
        <dbReference type="PROSITE" id="PS50835"/>
    </source>
</evidence>
<dbReference type="InterPro" id="IPR036179">
    <property type="entry name" value="Ig-like_dom_sf"/>
</dbReference>
<keyword evidence="4" id="KW-1185">Reference proteome</keyword>
<dbReference type="GO" id="GO:0009897">
    <property type="term" value="C:external side of plasma membrane"/>
    <property type="evidence" value="ECO:0007669"/>
    <property type="project" value="TreeGrafter"/>
</dbReference>
<sequence>LHTFKICIHLFKMCLIFIFSVLKEKHFLKFYFTGSSGHPNFPQFEVVAEVDGSLVAYCNRTDFRLTHDWVKKILDDDVELATWFKKECFHSLPNIFQARISELKQRLKQPEGTVASFIWMYSCDWETETGESTGFLQYGYNGEDFLALDIERDSWIALKQQAIPTKLAWDTDKARLHHSMTFTSQWCPDWLKRSLHYGRNFLMRPELPTLSLLQRSPSDPVSCHATGFYPEKARLFWRKDGEEIHQFMNHEEILPNNDGTFQMSADLDVSSVSAADWWRYDCVFQLLDAEVKIIHRLDEAVIKTNKSKNNHLKFLYVLALSNAFKNKTVLLLKQLYLNYFVYRKRGSSSSTEMQK</sequence>
<dbReference type="Pfam" id="PF00129">
    <property type="entry name" value="MHC_I"/>
    <property type="match status" value="1"/>
</dbReference>
<dbReference type="InterPro" id="IPR013783">
    <property type="entry name" value="Ig-like_fold"/>
</dbReference>
<proteinExistence type="predicted"/>
<dbReference type="AlphaFoldDB" id="A0A3B3YJG8"/>
<evidence type="ECO:0000256" key="1">
    <source>
        <dbReference type="ARBA" id="ARBA00023180"/>
    </source>
</evidence>
<dbReference type="InterPro" id="IPR011161">
    <property type="entry name" value="MHC_I-like_Ag-recog"/>
</dbReference>
<dbReference type="Ensembl" id="ENSPMET00000016706.1">
    <property type="protein sequence ID" value="ENSPMEP00000027472.1"/>
    <property type="gene ID" value="ENSPMEG00000012425.1"/>
</dbReference>
<dbReference type="Pfam" id="PF07654">
    <property type="entry name" value="C1-set"/>
    <property type="match status" value="1"/>
</dbReference>
<dbReference type="PANTHER" id="PTHR16675">
    <property type="entry name" value="MHC CLASS I-RELATED"/>
    <property type="match status" value="1"/>
</dbReference>
<dbReference type="SMART" id="SM00407">
    <property type="entry name" value="IGc1"/>
    <property type="match status" value="1"/>
</dbReference>
<reference evidence="3" key="1">
    <citation type="submission" date="2025-08" db="UniProtKB">
        <authorList>
            <consortium name="Ensembl"/>
        </authorList>
    </citation>
    <scope>IDENTIFICATION</scope>
</reference>
<dbReference type="SUPFAM" id="SSF54452">
    <property type="entry name" value="MHC antigen-recognition domain"/>
    <property type="match status" value="1"/>
</dbReference>
<dbReference type="SUPFAM" id="SSF48726">
    <property type="entry name" value="Immunoglobulin"/>
    <property type="match status" value="1"/>
</dbReference>
<evidence type="ECO:0000313" key="4">
    <source>
        <dbReference type="Proteomes" id="UP000261480"/>
    </source>
</evidence>
<keyword evidence="1" id="KW-0325">Glycoprotein</keyword>
<dbReference type="PROSITE" id="PS50835">
    <property type="entry name" value="IG_LIKE"/>
    <property type="match status" value="1"/>
</dbReference>
<feature type="domain" description="Ig-like" evidence="2">
    <location>
        <begin position="205"/>
        <end position="292"/>
    </location>
</feature>
<dbReference type="Gene3D" id="3.30.500.10">
    <property type="entry name" value="MHC class I-like antigen recognition-like"/>
    <property type="match status" value="1"/>
</dbReference>